<keyword evidence="4 7" id="KW-1133">Transmembrane helix</keyword>
<dbReference type="Pfam" id="PF12704">
    <property type="entry name" value="MacB_PCD"/>
    <property type="match status" value="1"/>
</dbReference>
<accession>A0A934NI03</accession>
<comment type="similarity">
    <text evidence="6">Belongs to the ABC-4 integral membrane protein family.</text>
</comment>
<evidence type="ECO:0000256" key="6">
    <source>
        <dbReference type="ARBA" id="ARBA00038076"/>
    </source>
</evidence>
<evidence type="ECO:0000256" key="1">
    <source>
        <dbReference type="ARBA" id="ARBA00004651"/>
    </source>
</evidence>
<keyword evidence="3 7" id="KW-0812">Transmembrane</keyword>
<dbReference type="PANTHER" id="PTHR30572">
    <property type="entry name" value="MEMBRANE COMPONENT OF TRANSPORTER-RELATED"/>
    <property type="match status" value="1"/>
</dbReference>
<comment type="subcellular location">
    <subcellularLocation>
        <location evidence="1">Cell membrane</location>
        <topology evidence="1">Multi-pass membrane protein</topology>
    </subcellularLocation>
</comment>
<dbReference type="Pfam" id="PF02687">
    <property type="entry name" value="FtsX"/>
    <property type="match status" value="1"/>
</dbReference>
<sequence>MNVGEGLTLAFAGLSANRLRSTLTMLGILIGVAAVILLVAFGNGTSVAVQKQVESLGSNVIYVFPSSSRTSGVAQGFGTAQTLSQDDVTALNDHSQAPDIVTAIPLTTAAGTMTYQNQNWSAPASGSTQDWAQVRNYDLSAGAFFSAGDVRSSARVVVLGQTVVDNLFGGDSSAAVDKSIKIQRQSFRVVGVLAAKGSGGLGNQDNVAVVPISTAWNYLTGGRGKNINQIIIQASSSDATSAAQSEATQILLNRHRISDPTQADFQMQSQQDLLNSFGQITGLLTVLLGSIAAISLVVGGIGIMNIMLVTVTERTREIGIRKAVGARRRDVLVQFLIESMFLSGLGGLLGILLGAGLAVLVASFAVSSGSSQIPPPVVSTPSVVLAFGVSVAIGLFFGIYPANRAASINPIDALRYE</sequence>
<feature type="transmembrane region" description="Helical" evidence="7">
    <location>
        <begin position="23"/>
        <end position="42"/>
    </location>
</feature>
<name>A0A934NI03_9BACT</name>
<dbReference type="GO" id="GO:0022857">
    <property type="term" value="F:transmembrane transporter activity"/>
    <property type="evidence" value="ECO:0007669"/>
    <property type="project" value="TreeGrafter"/>
</dbReference>
<dbReference type="EMBL" id="JAEKNQ010000054">
    <property type="protein sequence ID" value="MBJ7604252.1"/>
    <property type="molecule type" value="Genomic_DNA"/>
</dbReference>
<evidence type="ECO:0000313" key="11">
    <source>
        <dbReference type="Proteomes" id="UP000620075"/>
    </source>
</evidence>
<evidence type="ECO:0000259" key="8">
    <source>
        <dbReference type="Pfam" id="PF02687"/>
    </source>
</evidence>
<dbReference type="GO" id="GO:0005886">
    <property type="term" value="C:plasma membrane"/>
    <property type="evidence" value="ECO:0007669"/>
    <property type="project" value="UniProtKB-SubCell"/>
</dbReference>
<reference evidence="10 11" key="1">
    <citation type="submission" date="2020-10" db="EMBL/GenBank/DDBJ databases">
        <title>Ca. Dormibacterota MAGs.</title>
        <authorList>
            <person name="Montgomery K."/>
        </authorList>
    </citation>
    <scope>NUCLEOTIDE SEQUENCE [LARGE SCALE GENOMIC DNA]</scope>
    <source>
        <strain evidence="10">SC8811_S16_3</strain>
    </source>
</reference>
<dbReference type="AlphaFoldDB" id="A0A934NI03"/>
<evidence type="ECO:0000256" key="2">
    <source>
        <dbReference type="ARBA" id="ARBA00022475"/>
    </source>
</evidence>
<feature type="transmembrane region" description="Helical" evidence="7">
    <location>
        <begin position="283"/>
        <end position="311"/>
    </location>
</feature>
<keyword evidence="2" id="KW-1003">Cell membrane</keyword>
<evidence type="ECO:0000256" key="7">
    <source>
        <dbReference type="SAM" id="Phobius"/>
    </source>
</evidence>
<dbReference type="InterPro" id="IPR003838">
    <property type="entry name" value="ABC3_permease_C"/>
</dbReference>
<feature type="domain" description="MacB-like periplasmic core" evidence="9">
    <location>
        <begin position="21"/>
        <end position="249"/>
    </location>
</feature>
<dbReference type="PANTHER" id="PTHR30572:SF4">
    <property type="entry name" value="ABC TRANSPORTER PERMEASE YTRF"/>
    <property type="match status" value="1"/>
</dbReference>
<feature type="transmembrane region" description="Helical" evidence="7">
    <location>
        <begin position="332"/>
        <end position="365"/>
    </location>
</feature>
<dbReference type="InterPro" id="IPR025857">
    <property type="entry name" value="MacB_PCD"/>
</dbReference>
<evidence type="ECO:0000256" key="5">
    <source>
        <dbReference type="ARBA" id="ARBA00023136"/>
    </source>
</evidence>
<evidence type="ECO:0000256" key="4">
    <source>
        <dbReference type="ARBA" id="ARBA00022989"/>
    </source>
</evidence>
<gene>
    <name evidence="10" type="ORF">JF888_13850</name>
</gene>
<dbReference type="RefSeq" id="WP_338181570.1">
    <property type="nucleotide sequence ID" value="NZ_JAEKNQ010000054.1"/>
</dbReference>
<dbReference type="InterPro" id="IPR050250">
    <property type="entry name" value="Macrolide_Exporter_MacB"/>
</dbReference>
<feature type="transmembrane region" description="Helical" evidence="7">
    <location>
        <begin position="377"/>
        <end position="400"/>
    </location>
</feature>
<dbReference type="Proteomes" id="UP000620075">
    <property type="component" value="Unassembled WGS sequence"/>
</dbReference>
<evidence type="ECO:0000313" key="10">
    <source>
        <dbReference type="EMBL" id="MBJ7604252.1"/>
    </source>
</evidence>
<keyword evidence="5 7" id="KW-0472">Membrane</keyword>
<organism evidence="10 11">
    <name type="scientific">Candidatus Dormiibacter inghamiae</name>
    <dbReference type="NCBI Taxonomy" id="3127013"/>
    <lineage>
        <taxon>Bacteria</taxon>
        <taxon>Bacillati</taxon>
        <taxon>Candidatus Dormiibacterota</taxon>
        <taxon>Candidatus Dormibacteria</taxon>
        <taxon>Candidatus Dormibacterales</taxon>
        <taxon>Candidatus Dormibacteraceae</taxon>
        <taxon>Candidatus Dormiibacter</taxon>
    </lineage>
</organism>
<evidence type="ECO:0000259" key="9">
    <source>
        <dbReference type="Pfam" id="PF12704"/>
    </source>
</evidence>
<protein>
    <submittedName>
        <fullName evidence="10">ABC transporter permease</fullName>
    </submittedName>
</protein>
<proteinExistence type="inferred from homology"/>
<feature type="domain" description="ABC3 transporter permease C-terminal" evidence="8">
    <location>
        <begin position="290"/>
        <end position="410"/>
    </location>
</feature>
<comment type="caution">
    <text evidence="10">The sequence shown here is derived from an EMBL/GenBank/DDBJ whole genome shotgun (WGS) entry which is preliminary data.</text>
</comment>
<evidence type="ECO:0000256" key="3">
    <source>
        <dbReference type="ARBA" id="ARBA00022692"/>
    </source>
</evidence>